<dbReference type="SUPFAM" id="SSF51735">
    <property type="entry name" value="NAD(P)-binding Rossmann-fold domains"/>
    <property type="match status" value="1"/>
</dbReference>
<name>A0A151UDH2_CAJCA</name>
<evidence type="ECO:0000256" key="3">
    <source>
        <dbReference type="ARBA" id="ARBA00023241"/>
    </source>
</evidence>
<keyword evidence="7" id="KW-1185">Reference proteome</keyword>
<dbReference type="EC" id="1.3.1.77" evidence="6"/>
<keyword evidence="1" id="KW-0521">NADP</keyword>
<feature type="domain" description="3-beta hydroxysteroid dehydrogenase/isomerase" evidence="5">
    <location>
        <begin position="25"/>
        <end position="110"/>
    </location>
</feature>
<accession>A0A151UDH2</accession>
<comment type="caution">
    <text evidence="6">The sequence shown here is derived from an EMBL/GenBank/DDBJ whole genome shotgun (WGS) entry which is preliminary data.</text>
</comment>
<evidence type="ECO:0000256" key="4">
    <source>
        <dbReference type="ARBA" id="ARBA00023445"/>
    </source>
</evidence>
<dbReference type="InterPro" id="IPR050425">
    <property type="entry name" value="NAD(P)_dehydrat-like"/>
</dbReference>
<dbReference type="Pfam" id="PF01073">
    <property type="entry name" value="3Beta_HSD"/>
    <property type="match status" value="1"/>
</dbReference>
<dbReference type="InterPro" id="IPR002225">
    <property type="entry name" value="3Beta_OHSteriod_DH/Estase"/>
</dbReference>
<sequence length="137" mass="14696">MNRSSYVGVCADNSKKISHLLALQSLGELKIFGAELTAENDFDAPIAGCELVFQLATPVNFASEDPENDMIKPAISGVLNVLKACARGKGVKRVILTSSAAAVTINELKGTDLVMDESNWTDVEFLTNAKPPTWVKV</sequence>
<dbReference type="AlphaFoldDB" id="A0A151UDH2"/>
<comment type="similarity">
    <text evidence="4">Belongs to the NAD(P)-dependent epimerase/dehydratase family. Dihydroflavonol-4-reductase subfamily.</text>
</comment>
<dbReference type="GO" id="GO:0033729">
    <property type="term" value="F:anthocyanidin reductase activity"/>
    <property type="evidence" value="ECO:0007669"/>
    <property type="project" value="UniProtKB-EC"/>
</dbReference>
<protein>
    <submittedName>
        <fullName evidence="6">Leucoanthocyanidin reductase</fullName>
        <ecNumber evidence="6">1.3.1.77</ecNumber>
    </submittedName>
</protein>
<organism evidence="6 7">
    <name type="scientific">Cajanus cajan</name>
    <name type="common">Pigeon pea</name>
    <name type="synonym">Cajanus indicus</name>
    <dbReference type="NCBI Taxonomy" id="3821"/>
    <lineage>
        <taxon>Eukaryota</taxon>
        <taxon>Viridiplantae</taxon>
        <taxon>Streptophyta</taxon>
        <taxon>Embryophyta</taxon>
        <taxon>Tracheophyta</taxon>
        <taxon>Spermatophyta</taxon>
        <taxon>Magnoliopsida</taxon>
        <taxon>eudicotyledons</taxon>
        <taxon>Gunneridae</taxon>
        <taxon>Pentapetalae</taxon>
        <taxon>rosids</taxon>
        <taxon>fabids</taxon>
        <taxon>Fabales</taxon>
        <taxon>Fabaceae</taxon>
        <taxon>Papilionoideae</taxon>
        <taxon>50 kb inversion clade</taxon>
        <taxon>NPAAA clade</taxon>
        <taxon>indigoferoid/millettioid clade</taxon>
        <taxon>Phaseoleae</taxon>
        <taxon>Cajanus</taxon>
    </lineage>
</organism>
<dbReference type="GO" id="GO:0016616">
    <property type="term" value="F:oxidoreductase activity, acting on the CH-OH group of donors, NAD or NADP as acceptor"/>
    <property type="evidence" value="ECO:0007669"/>
    <property type="project" value="InterPro"/>
</dbReference>
<keyword evidence="2 6" id="KW-0560">Oxidoreductase</keyword>
<proteinExistence type="inferred from homology"/>
<dbReference type="PANTHER" id="PTHR10366">
    <property type="entry name" value="NAD DEPENDENT EPIMERASE/DEHYDRATASE"/>
    <property type="match status" value="1"/>
</dbReference>
<evidence type="ECO:0000256" key="2">
    <source>
        <dbReference type="ARBA" id="ARBA00023002"/>
    </source>
</evidence>
<dbReference type="PANTHER" id="PTHR10366:SF288">
    <property type="entry name" value="ANTHOCYANIDIN REDUCTASE"/>
    <property type="match status" value="1"/>
</dbReference>
<keyword evidence="3" id="KW-0284">Flavonoid biosynthesis</keyword>
<dbReference type="GO" id="GO:0009813">
    <property type="term" value="P:flavonoid biosynthetic process"/>
    <property type="evidence" value="ECO:0007669"/>
    <property type="project" value="UniProtKB-KW"/>
</dbReference>
<evidence type="ECO:0000259" key="5">
    <source>
        <dbReference type="Pfam" id="PF01073"/>
    </source>
</evidence>
<gene>
    <name evidence="6" type="ORF">KK1_049977</name>
</gene>
<dbReference type="Proteomes" id="UP000075243">
    <property type="component" value="Unassembled WGS sequence"/>
</dbReference>
<dbReference type="Gene3D" id="3.40.50.720">
    <property type="entry name" value="NAD(P)-binding Rossmann-like Domain"/>
    <property type="match status" value="1"/>
</dbReference>
<evidence type="ECO:0000313" key="7">
    <source>
        <dbReference type="Proteomes" id="UP000075243"/>
    </source>
</evidence>
<dbReference type="GO" id="GO:0006694">
    <property type="term" value="P:steroid biosynthetic process"/>
    <property type="evidence" value="ECO:0007669"/>
    <property type="project" value="InterPro"/>
</dbReference>
<dbReference type="STRING" id="3821.A0A151UDH2"/>
<dbReference type="InterPro" id="IPR036291">
    <property type="entry name" value="NAD(P)-bd_dom_sf"/>
</dbReference>
<evidence type="ECO:0000313" key="6">
    <source>
        <dbReference type="EMBL" id="KYP77340.1"/>
    </source>
</evidence>
<dbReference type="EMBL" id="AGCT01019646">
    <property type="protein sequence ID" value="KYP77340.1"/>
    <property type="molecule type" value="Genomic_DNA"/>
</dbReference>
<reference evidence="6" key="1">
    <citation type="journal article" date="2012" name="Nat. Biotechnol.">
        <title>Draft genome sequence of pigeonpea (Cajanus cajan), an orphan legume crop of resource-poor farmers.</title>
        <authorList>
            <person name="Varshney R.K."/>
            <person name="Chen W."/>
            <person name="Li Y."/>
            <person name="Bharti A.K."/>
            <person name="Saxena R.K."/>
            <person name="Schlueter J.A."/>
            <person name="Donoghue M.T."/>
            <person name="Azam S."/>
            <person name="Fan G."/>
            <person name="Whaley A.M."/>
            <person name="Farmer A.D."/>
            <person name="Sheridan J."/>
            <person name="Iwata A."/>
            <person name="Tuteja R."/>
            <person name="Penmetsa R.V."/>
            <person name="Wu W."/>
            <person name="Upadhyaya H.D."/>
            <person name="Yang S.P."/>
            <person name="Shah T."/>
            <person name="Saxena K.B."/>
            <person name="Michael T."/>
            <person name="McCombie W.R."/>
            <person name="Yang B."/>
            <person name="Zhang G."/>
            <person name="Yang H."/>
            <person name="Wang J."/>
            <person name="Spillane C."/>
            <person name="Cook D.R."/>
            <person name="May G.D."/>
            <person name="Xu X."/>
            <person name="Jackson S.A."/>
        </authorList>
    </citation>
    <scope>NUCLEOTIDE SEQUENCE [LARGE SCALE GENOMIC DNA]</scope>
</reference>
<evidence type="ECO:0000256" key="1">
    <source>
        <dbReference type="ARBA" id="ARBA00022857"/>
    </source>
</evidence>
<dbReference type="OMA" id="CESSKMW"/>
<dbReference type="Gramene" id="C.cajan_46963.t">
    <property type="protein sequence ID" value="C.cajan_46963.t"/>
    <property type="gene ID" value="C.cajan_46963"/>
</dbReference>